<sequence>MLKDKLNVFNKPKGSYYWFGPKFRDLGLFQRWTIKKMVVVAMLIAISVAFTIISSQIVPIASIPTFKIAFIGLPVKITGFIFGPIIGFFVGLIADLLSLLFVPPVTYHILYTLGTAMNGLIAGIVGWFFIRFLKYAFSKENKARNYEYKIWRMSLKLNLAISAKDERKIQKISLKIIKYRNLRDFVMRYGMNDKLKNIYMIISVIIISSIIISIIAIILPLKDDDFKDIPVIKGKYPVLVFMVTGYSVMCLFVIIGKYYISAAKYFVFAPIIVFSSILEFVNLPILGLADALAIGNGTNDLFLWIISRTVFSPIKIWFNIFVIYFSYSVIYKLVNKNKNNTYN</sequence>
<organism evidence="2 3">
    <name type="scientific">Mycoplasmopsis citelli</name>
    <dbReference type="NCBI Taxonomy" id="171281"/>
    <lineage>
        <taxon>Bacteria</taxon>
        <taxon>Bacillati</taxon>
        <taxon>Mycoplasmatota</taxon>
        <taxon>Mycoplasmoidales</taxon>
        <taxon>Metamycoplasmataceae</taxon>
        <taxon>Mycoplasmopsis</taxon>
    </lineage>
</organism>
<feature type="transmembrane region" description="Helical" evidence="1">
    <location>
        <begin position="198"/>
        <end position="219"/>
    </location>
</feature>
<dbReference type="AlphaFoldDB" id="A0A449B1P7"/>
<evidence type="ECO:0008006" key="4">
    <source>
        <dbReference type="Google" id="ProtNLM"/>
    </source>
</evidence>
<dbReference type="KEGG" id="mcit:NCTC10181_00340"/>
<dbReference type="Gene3D" id="1.10.1760.20">
    <property type="match status" value="1"/>
</dbReference>
<dbReference type="OrthoDB" id="397639at2"/>
<reference evidence="2 3" key="1">
    <citation type="submission" date="2019-01" db="EMBL/GenBank/DDBJ databases">
        <authorList>
            <consortium name="Pathogen Informatics"/>
        </authorList>
    </citation>
    <scope>NUCLEOTIDE SEQUENCE [LARGE SCALE GENOMIC DNA]</scope>
    <source>
        <strain evidence="2 3">NCTC10181</strain>
    </source>
</reference>
<evidence type="ECO:0000256" key="1">
    <source>
        <dbReference type="SAM" id="Phobius"/>
    </source>
</evidence>
<proteinExistence type="predicted"/>
<dbReference type="EMBL" id="LR215036">
    <property type="protein sequence ID" value="VEU74491.1"/>
    <property type="molecule type" value="Genomic_DNA"/>
</dbReference>
<dbReference type="GO" id="GO:0016020">
    <property type="term" value="C:membrane"/>
    <property type="evidence" value="ECO:0007669"/>
    <property type="project" value="InterPro"/>
</dbReference>
<gene>
    <name evidence="2" type="ORF">NCTC10181_00340</name>
</gene>
<evidence type="ECO:0000313" key="2">
    <source>
        <dbReference type="EMBL" id="VEU74491.1"/>
    </source>
</evidence>
<dbReference type="RefSeq" id="WP_129725314.1">
    <property type="nucleotide sequence ID" value="NZ_LR215036.1"/>
</dbReference>
<keyword evidence="1" id="KW-1133">Transmembrane helix</keyword>
<feature type="transmembrane region" description="Helical" evidence="1">
    <location>
        <begin position="239"/>
        <end position="260"/>
    </location>
</feature>
<dbReference type="NCBIfam" id="TIGR04518">
    <property type="entry name" value="ECF_S_folT_fam"/>
    <property type="match status" value="1"/>
</dbReference>
<feature type="transmembrane region" description="Helical" evidence="1">
    <location>
        <begin position="108"/>
        <end position="130"/>
    </location>
</feature>
<keyword evidence="1" id="KW-0812">Transmembrane</keyword>
<name>A0A449B1P7_9BACT</name>
<evidence type="ECO:0000313" key="3">
    <source>
        <dbReference type="Proteomes" id="UP000290985"/>
    </source>
</evidence>
<feature type="transmembrane region" description="Helical" evidence="1">
    <location>
        <begin position="79"/>
        <end position="102"/>
    </location>
</feature>
<accession>A0A449B1P7</accession>
<feature type="transmembrane region" description="Helical" evidence="1">
    <location>
        <begin position="267"/>
        <end position="294"/>
    </location>
</feature>
<dbReference type="Pfam" id="PF07155">
    <property type="entry name" value="ECF-ribofla_trS"/>
    <property type="match status" value="1"/>
</dbReference>
<feature type="transmembrane region" description="Helical" evidence="1">
    <location>
        <begin position="37"/>
        <end position="58"/>
    </location>
</feature>
<keyword evidence="1" id="KW-0472">Membrane</keyword>
<keyword evidence="3" id="KW-1185">Reference proteome</keyword>
<dbReference type="InterPro" id="IPR030949">
    <property type="entry name" value="ECF_S_folate_fam"/>
</dbReference>
<dbReference type="Proteomes" id="UP000290985">
    <property type="component" value="Chromosome"/>
</dbReference>
<dbReference type="InterPro" id="IPR009825">
    <property type="entry name" value="ECF_substrate-spec-like"/>
</dbReference>
<feature type="transmembrane region" description="Helical" evidence="1">
    <location>
        <begin position="314"/>
        <end position="334"/>
    </location>
</feature>
<protein>
    <recommendedName>
        <fullName evidence="4">ECF transporter S component</fullName>
    </recommendedName>
</protein>